<dbReference type="SMART" id="SM00642">
    <property type="entry name" value="Aamy"/>
    <property type="match status" value="1"/>
</dbReference>
<dbReference type="Gene3D" id="2.60.40.1180">
    <property type="entry name" value="Golgi alpha-mannosidase II"/>
    <property type="match status" value="1"/>
</dbReference>
<dbReference type="InterPro" id="IPR008964">
    <property type="entry name" value="Invasin/intimin_cell_adhesion"/>
</dbReference>
<protein>
    <recommendedName>
        <fullName evidence="7">pullulanase</fullName>
        <ecNumber evidence="7">3.2.1.41</ecNumber>
    </recommendedName>
    <alternativeName>
        <fullName evidence="8">Alpha-dextrin endo-1,6-alpha-glucosidase</fullName>
    </alternativeName>
    <alternativeName>
        <fullName evidence="9">Pullulan 6-glucanohydrolase</fullName>
    </alternativeName>
</protein>
<keyword evidence="4" id="KW-0106">Calcium</keyword>
<dbReference type="Pfam" id="PF21653">
    <property type="entry name" value="pulA_all-beta"/>
    <property type="match status" value="1"/>
</dbReference>
<dbReference type="Gene3D" id="2.60.40.1110">
    <property type="match status" value="1"/>
</dbReference>
<dbReference type="SUPFAM" id="SSF49373">
    <property type="entry name" value="Invasin/intimin cell-adhesion fragments"/>
    <property type="match status" value="2"/>
</dbReference>
<dbReference type="NCBIfam" id="TIGR02104">
    <property type="entry name" value="pulA_typeI"/>
    <property type="match status" value="1"/>
</dbReference>
<dbReference type="PANTHER" id="PTHR43002">
    <property type="entry name" value="GLYCOGEN DEBRANCHING ENZYME"/>
    <property type="match status" value="1"/>
</dbReference>
<dbReference type="Pfam" id="PF00128">
    <property type="entry name" value="Alpha-amylase"/>
    <property type="match status" value="1"/>
</dbReference>
<evidence type="ECO:0000256" key="6">
    <source>
        <dbReference type="ARBA" id="ARBA00023965"/>
    </source>
</evidence>
<evidence type="ECO:0000256" key="8">
    <source>
        <dbReference type="ARBA" id="ARBA00029618"/>
    </source>
</evidence>
<dbReference type="InterPro" id="IPR013780">
    <property type="entry name" value="Glyco_hydro_b"/>
</dbReference>
<dbReference type="InterPro" id="IPR013784">
    <property type="entry name" value="Carb-bd-like_fold"/>
</dbReference>
<dbReference type="GO" id="GO:0005975">
    <property type="term" value="P:carbohydrate metabolic process"/>
    <property type="evidence" value="ECO:0007669"/>
    <property type="project" value="InterPro"/>
</dbReference>
<dbReference type="AlphaFoldDB" id="A0A100VP74"/>
<evidence type="ECO:0000313" key="11">
    <source>
        <dbReference type="EMBL" id="GAS83498.1"/>
    </source>
</evidence>
<dbReference type="Gene3D" id="2.60.40.1080">
    <property type="match status" value="2"/>
</dbReference>
<gene>
    <name evidence="11" type="ORF">PAHA3_3576</name>
</gene>
<evidence type="ECO:0000256" key="7">
    <source>
        <dbReference type="ARBA" id="ARBA00024062"/>
    </source>
</evidence>
<dbReference type="EC" id="3.2.1.41" evidence="7"/>
<dbReference type="EMBL" id="BCNV01000001">
    <property type="protein sequence ID" value="GAS83498.1"/>
    <property type="molecule type" value="Genomic_DNA"/>
</dbReference>
<dbReference type="InterPro" id="IPR017853">
    <property type="entry name" value="GH"/>
</dbReference>
<evidence type="ECO:0000256" key="1">
    <source>
        <dbReference type="ARBA" id="ARBA00008061"/>
    </source>
</evidence>
<accession>A0A100VP74</accession>
<evidence type="ECO:0000313" key="12">
    <source>
        <dbReference type="Proteomes" id="UP000069697"/>
    </source>
</evidence>
<evidence type="ECO:0000256" key="2">
    <source>
        <dbReference type="ARBA" id="ARBA00022729"/>
    </source>
</evidence>
<dbReference type="CDD" id="cd02860">
    <property type="entry name" value="E_set_Pullulanase"/>
    <property type="match status" value="1"/>
</dbReference>
<dbReference type="InterPro" id="IPR005323">
    <property type="entry name" value="CBM41_pullulanase"/>
</dbReference>
<evidence type="ECO:0000256" key="5">
    <source>
        <dbReference type="ARBA" id="ARBA00023295"/>
    </source>
</evidence>
<reference evidence="11 12" key="1">
    <citation type="journal article" date="2016" name="Genome Announc.">
        <title>Draft Genome Sequence of Paenibacillus amylolyticus Heshi-A3, Isolated from Fermented Rice Bran in a Japanese Fermented Seafood Dish.</title>
        <authorList>
            <person name="Akuzawa S."/>
            <person name="Nagaoka J."/>
            <person name="Kanekatsu M."/>
            <person name="Kubota E."/>
            <person name="Ohtake R."/>
            <person name="Suzuki T."/>
            <person name="Kanesaki Y."/>
        </authorList>
    </citation>
    <scope>NUCLEOTIDE SEQUENCE [LARGE SCALE GENOMIC DNA]</scope>
    <source>
        <strain evidence="11 12">Heshi-A3</strain>
    </source>
</reference>
<dbReference type="InterPro" id="IPR049117">
    <property type="entry name" value="pulA_all-beta"/>
</dbReference>
<dbReference type="Gene3D" id="2.60.40.10">
    <property type="entry name" value="Immunoglobulins"/>
    <property type="match status" value="1"/>
</dbReference>
<dbReference type="SUPFAM" id="SSF51445">
    <property type="entry name" value="(Trans)glycosidases"/>
    <property type="match status" value="1"/>
</dbReference>
<comment type="similarity">
    <text evidence="1">Belongs to the glycosyl hydrolase 13 family.</text>
</comment>
<keyword evidence="2" id="KW-0732">Signal</keyword>
<dbReference type="Pfam" id="PF03714">
    <property type="entry name" value="PUD"/>
    <property type="match status" value="1"/>
</dbReference>
<evidence type="ECO:0000256" key="9">
    <source>
        <dbReference type="ARBA" id="ARBA00031076"/>
    </source>
</evidence>
<dbReference type="CDD" id="cd11341">
    <property type="entry name" value="AmyAc_Pullulanase_LD-like"/>
    <property type="match status" value="1"/>
</dbReference>
<dbReference type="Proteomes" id="UP000069697">
    <property type="component" value="Unassembled WGS sequence"/>
</dbReference>
<dbReference type="SUPFAM" id="SSF81296">
    <property type="entry name" value="E set domains"/>
    <property type="match status" value="1"/>
</dbReference>
<dbReference type="RefSeq" id="WP_062835832.1">
    <property type="nucleotide sequence ID" value="NZ_BCNV01000001.1"/>
</dbReference>
<dbReference type="InterPro" id="IPR014756">
    <property type="entry name" value="Ig_E-set"/>
</dbReference>
<evidence type="ECO:0000256" key="4">
    <source>
        <dbReference type="ARBA" id="ARBA00022837"/>
    </source>
</evidence>
<dbReference type="Gene3D" id="3.20.20.80">
    <property type="entry name" value="Glycosidases"/>
    <property type="match status" value="1"/>
</dbReference>
<evidence type="ECO:0000259" key="10">
    <source>
        <dbReference type="SMART" id="SM00642"/>
    </source>
</evidence>
<feature type="domain" description="Glycosyl hydrolase family 13 catalytic" evidence="10">
    <location>
        <begin position="170"/>
        <end position="575"/>
    </location>
</feature>
<proteinExistence type="inferred from homology"/>
<reference evidence="12" key="2">
    <citation type="submission" date="2016-01" db="EMBL/GenBank/DDBJ databases">
        <title>Draft Genome Sequence of Paenibacillus amylolyticus Heshi-A3 that Was Isolated from Fermented Rice Bran with Aging Salted Mackerel, Which Was Named Heshiko as Traditional Fermented Seafood in Japan.</title>
        <authorList>
            <person name="Akuzawa S."/>
            <person name="Nakagawa J."/>
            <person name="Kanekatsu T."/>
            <person name="Kubota E."/>
            <person name="Ohtake R."/>
            <person name="Suzuki T."/>
            <person name="Kanesaki Y."/>
        </authorList>
    </citation>
    <scope>NUCLEOTIDE SEQUENCE [LARGE SCALE GENOMIC DNA]</scope>
    <source>
        <strain evidence="12">Heshi-A3</strain>
    </source>
</reference>
<keyword evidence="3" id="KW-0378">Hydrolase</keyword>
<dbReference type="InterPro" id="IPR004193">
    <property type="entry name" value="Glyco_hydro_13_N"/>
</dbReference>
<organism evidence="11 12">
    <name type="scientific">Paenibacillus amylolyticus</name>
    <dbReference type="NCBI Taxonomy" id="1451"/>
    <lineage>
        <taxon>Bacteria</taxon>
        <taxon>Bacillati</taxon>
        <taxon>Bacillota</taxon>
        <taxon>Bacilli</taxon>
        <taxon>Bacillales</taxon>
        <taxon>Paenibacillaceae</taxon>
        <taxon>Paenibacillus</taxon>
    </lineage>
</organism>
<comment type="catalytic activity">
    <reaction evidence="6">
        <text>Hydrolysis of (1-&gt;6)-alpha-D-glucosidic linkages in pullulan, amylopectin and glycogen, and in the alpha- and beta-limit dextrins of amylopectin and glycogen.</text>
        <dbReference type="EC" id="3.2.1.41"/>
    </reaction>
</comment>
<sequence length="958" mass="107652">MPEWTSFRYDGNDLGLTYTRAASTFKLWAPTAQQVYILVFEDEGHYNDSGKVQDHEGGQEHTLTRDADGIWSLELNGDWAGHFYMYRIFHDDQRIEVVADPYARAVTANGQRTAIIDPETTNPVDWDLDVKPAFLRPVDAVLYELHVRDFSSDPHADIPYKGKYLAFTASGLTDRAGNSIGIDHLAELGVTHVHLMPVADYQTVNELATADVGSNVRAPYNWGYDPQHYNVPEGSYATDPRDPAVRIREFKSLVQSLHRHGIRVVLDVVYNHTYSVEEGPFERIVPGYYYRYREDGTLSNGSGVGNELATERPMVRKYILDSLRYWAEEYHVDGFRFDLMALIDTETMNELTRELREQIDPAFLIYGEPWTGGDSPLDRKTLKGTQRGQGFAVFNDHFRSAIKGDSDGSGRGFVTGAGGQEYELIRGLAGALDDFTSSPVETVNYVTAHDNLNLWDKIATTMNLRHELGFPVWKDGQPVGGGSAESAVKAADPYRYVDTDDVMDHEMVRRSLLSSGILLTSQGIPFLHAGDEMLRSKAGDHNSYRSGDAVNTITWANKSRFRPVFDYYRGLIHLRRTHPAFRMIDADQVRNHLRVIRGDGNVVAFILQDGANQDTWNQIMVIYNGTEHQQHVDLGEGDWHVVVNDHQAGTDLIETVRGTVQVERWSLMVLYDIEHAGGAEPSTVEISFPRQVYSPKETTQLRAIVRDSIGNVVENAPVTWTSSEPDIIRIEPDGTIEALERGEASITVHCGDITASCMLQVDYRHAERIEIVGEPVMYMTRISRFRALVLDQFGQPLQDSNIRWSSSHPELAAVSTAGIVRAMTPGVTHIIAEAGGIRATLGVTIHKQISRTVTLRYEREDQHYEGWDVWVWGTGMEDGAVRMEQIGNAAEARFRVAPGLHHLGLIIRLNEWEAKDTCGDRYVDIVPEDGDVHIIVRSGSDEMQIIRESEKTEDRDSA</sequence>
<dbReference type="GO" id="GO:0051060">
    <property type="term" value="F:pullulanase activity"/>
    <property type="evidence" value="ECO:0007669"/>
    <property type="project" value="UniProtKB-EC"/>
</dbReference>
<dbReference type="InterPro" id="IPR013783">
    <property type="entry name" value="Ig-like_fold"/>
</dbReference>
<name>A0A100VP74_PAEAM</name>
<dbReference type="Pfam" id="PF02922">
    <property type="entry name" value="CBM_48"/>
    <property type="match status" value="1"/>
</dbReference>
<dbReference type="CDD" id="cd10315">
    <property type="entry name" value="CBM41_pullulanase"/>
    <property type="match status" value="1"/>
</dbReference>
<dbReference type="SUPFAM" id="SSF49452">
    <property type="entry name" value="Starch-binding domain-like"/>
    <property type="match status" value="1"/>
</dbReference>
<dbReference type="InterPro" id="IPR011840">
    <property type="entry name" value="PulA_typeI"/>
</dbReference>
<evidence type="ECO:0000256" key="3">
    <source>
        <dbReference type="ARBA" id="ARBA00022801"/>
    </source>
</evidence>
<comment type="caution">
    <text evidence="11">The sequence shown here is derived from an EMBL/GenBank/DDBJ whole genome shotgun (WGS) entry which is preliminary data.</text>
</comment>
<keyword evidence="5" id="KW-0326">Glycosidase</keyword>
<dbReference type="GO" id="GO:0030246">
    <property type="term" value="F:carbohydrate binding"/>
    <property type="evidence" value="ECO:0007669"/>
    <property type="project" value="InterPro"/>
</dbReference>
<dbReference type="InterPro" id="IPR006047">
    <property type="entry name" value="GH13_cat_dom"/>
</dbReference>